<protein>
    <recommendedName>
        <fullName evidence="3">PiggyBac transposable element-derived protein domain-containing protein</fullName>
    </recommendedName>
</protein>
<dbReference type="AlphaFoldDB" id="A0A922D148"/>
<evidence type="ECO:0000313" key="2">
    <source>
        <dbReference type="Proteomes" id="UP000791440"/>
    </source>
</evidence>
<name>A0A922D148_MANSE</name>
<evidence type="ECO:0000313" key="1">
    <source>
        <dbReference type="EMBL" id="KAG6465036.1"/>
    </source>
</evidence>
<reference evidence="1" key="1">
    <citation type="journal article" date="2016" name="Insect Biochem. Mol. Biol.">
        <title>Multifaceted biological insights from a draft genome sequence of the tobacco hornworm moth, Manduca sexta.</title>
        <authorList>
            <person name="Kanost M.R."/>
            <person name="Arrese E.L."/>
            <person name="Cao X."/>
            <person name="Chen Y.R."/>
            <person name="Chellapilla S."/>
            <person name="Goldsmith M.R."/>
            <person name="Grosse-Wilde E."/>
            <person name="Heckel D.G."/>
            <person name="Herndon N."/>
            <person name="Jiang H."/>
            <person name="Papanicolaou A."/>
            <person name="Qu J."/>
            <person name="Soulages J.L."/>
            <person name="Vogel H."/>
            <person name="Walters J."/>
            <person name="Waterhouse R.M."/>
            <person name="Ahn S.J."/>
            <person name="Almeida F.C."/>
            <person name="An C."/>
            <person name="Aqrawi P."/>
            <person name="Bretschneider A."/>
            <person name="Bryant W.B."/>
            <person name="Bucks S."/>
            <person name="Chao H."/>
            <person name="Chevignon G."/>
            <person name="Christen J.M."/>
            <person name="Clarke D.F."/>
            <person name="Dittmer N.T."/>
            <person name="Ferguson L.C.F."/>
            <person name="Garavelou S."/>
            <person name="Gordon K.H.J."/>
            <person name="Gunaratna R.T."/>
            <person name="Han Y."/>
            <person name="Hauser F."/>
            <person name="He Y."/>
            <person name="Heidel-Fischer H."/>
            <person name="Hirsh A."/>
            <person name="Hu Y."/>
            <person name="Jiang H."/>
            <person name="Kalra D."/>
            <person name="Klinner C."/>
            <person name="Konig C."/>
            <person name="Kovar C."/>
            <person name="Kroll A.R."/>
            <person name="Kuwar S.S."/>
            <person name="Lee S.L."/>
            <person name="Lehman R."/>
            <person name="Li K."/>
            <person name="Li Z."/>
            <person name="Liang H."/>
            <person name="Lovelace S."/>
            <person name="Lu Z."/>
            <person name="Mansfield J.H."/>
            <person name="McCulloch K.J."/>
            <person name="Mathew T."/>
            <person name="Morton B."/>
            <person name="Muzny D.M."/>
            <person name="Neunemann D."/>
            <person name="Ongeri F."/>
            <person name="Pauchet Y."/>
            <person name="Pu L.L."/>
            <person name="Pyrousis I."/>
            <person name="Rao X.J."/>
            <person name="Redding A."/>
            <person name="Roesel C."/>
            <person name="Sanchez-Gracia A."/>
            <person name="Schaack S."/>
            <person name="Shukla A."/>
            <person name="Tetreau G."/>
            <person name="Wang Y."/>
            <person name="Xiong G.H."/>
            <person name="Traut W."/>
            <person name="Walsh T.K."/>
            <person name="Worley K.C."/>
            <person name="Wu D."/>
            <person name="Wu W."/>
            <person name="Wu Y.Q."/>
            <person name="Zhang X."/>
            <person name="Zou Z."/>
            <person name="Zucker H."/>
            <person name="Briscoe A.D."/>
            <person name="Burmester T."/>
            <person name="Clem R.J."/>
            <person name="Feyereisen R."/>
            <person name="Grimmelikhuijzen C.J.P."/>
            <person name="Hamodrakas S.J."/>
            <person name="Hansson B.S."/>
            <person name="Huguet E."/>
            <person name="Jermiin L.S."/>
            <person name="Lan Q."/>
            <person name="Lehman H.K."/>
            <person name="Lorenzen M."/>
            <person name="Merzendorfer H."/>
            <person name="Michalopoulos I."/>
            <person name="Morton D.B."/>
            <person name="Muthukrishnan S."/>
            <person name="Oakeshott J.G."/>
            <person name="Palmer W."/>
            <person name="Park Y."/>
            <person name="Passarelli A.L."/>
            <person name="Rozas J."/>
            <person name="Schwartz L.M."/>
            <person name="Smith W."/>
            <person name="Southgate A."/>
            <person name="Vilcinskas A."/>
            <person name="Vogt R."/>
            <person name="Wang P."/>
            <person name="Werren J."/>
            <person name="Yu X.Q."/>
            <person name="Zhou J.J."/>
            <person name="Brown S.J."/>
            <person name="Scherer S.E."/>
            <person name="Richards S."/>
            <person name="Blissard G.W."/>
        </authorList>
    </citation>
    <scope>NUCLEOTIDE SEQUENCE</scope>
</reference>
<dbReference type="Proteomes" id="UP000791440">
    <property type="component" value="Unassembled WGS sequence"/>
</dbReference>
<gene>
    <name evidence="1" type="ORF">O3G_MSEX014896</name>
</gene>
<comment type="caution">
    <text evidence="1">The sequence shown here is derived from an EMBL/GenBank/DDBJ whole genome shotgun (WGS) entry which is preliminary data.</text>
</comment>
<organism evidence="1 2">
    <name type="scientific">Manduca sexta</name>
    <name type="common">Tobacco hawkmoth</name>
    <name type="synonym">Tobacco hornworm</name>
    <dbReference type="NCBI Taxonomy" id="7130"/>
    <lineage>
        <taxon>Eukaryota</taxon>
        <taxon>Metazoa</taxon>
        <taxon>Ecdysozoa</taxon>
        <taxon>Arthropoda</taxon>
        <taxon>Hexapoda</taxon>
        <taxon>Insecta</taxon>
        <taxon>Pterygota</taxon>
        <taxon>Neoptera</taxon>
        <taxon>Endopterygota</taxon>
        <taxon>Lepidoptera</taxon>
        <taxon>Glossata</taxon>
        <taxon>Ditrysia</taxon>
        <taxon>Bombycoidea</taxon>
        <taxon>Sphingidae</taxon>
        <taxon>Sphinginae</taxon>
        <taxon>Sphingini</taxon>
        <taxon>Manduca</taxon>
    </lineage>
</organism>
<reference evidence="1" key="2">
    <citation type="submission" date="2020-12" db="EMBL/GenBank/DDBJ databases">
        <authorList>
            <person name="Kanost M."/>
        </authorList>
    </citation>
    <scope>NUCLEOTIDE SEQUENCE</scope>
</reference>
<dbReference type="PANTHER" id="PTHR47272:SF2">
    <property type="entry name" value="PIGGYBAC TRANSPOSABLE ELEMENT-DERIVED PROTEIN 3-LIKE"/>
    <property type="match status" value="1"/>
</dbReference>
<dbReference type="EMBL" id="JH669337">
    <property type="protein sequence ID" value="KAG6465036.1"/>
    <property type="molecule type" value="Genomic_DNA"/>
</dbReference>
<accession>A0A922D148</accession>
<keyword evidence="2" id="KW-1185">Reference proteome</keyword>
<dbReference type="PANTHER" id="PTHR47272">
    <property type="entry name" value="DDE_TNP_1_7 DOMAIN-CONTAINING PROTEIN"/>
    <property type="match status" value="1"/>
</dbReference>
<evidence type="ECO:0008006" key="3">
    <source>
        <dbReference type="Google" id="ProtNLM"/>
    </source>
</evidence>
<proteinExistence type="predicted"/>
<sequence length="169" mass="19652">MEKENAFIDVNQPLAIANYNRNIGGVDILDQSVEYSRTFMKTKNELLSFIHFLDLAVADYWHKYKMDCTAATIHCGQVIDLLEFKLLVAEGLMCSLNRTKRIQADDEDNENRDVNCRSERYRPANPPLEPKRYSRYEHFPEFDEIVSPRSCRMDGCETRSTIRCGKCDV</sequence>